<dbReference type="Proteomes" id="UP000649739">
    <property type="component" value="Unassembled WGS sequence"/>
</dbReference>
<reference evidence="2" key="1">
    <citation type="journal article" date="2014" name="Int. J. Syst. Evol. Microbiol.">
        <title>Complete genome sequence of Corynebacterium casei LMG S-19264T (=DSM 44701T), isolated from a smear-ripened cheese.</title>
        <authorList>
            <consortium name="US DOE Joint Genome Institute (JGI-PGF)"/>
            <person name="Walter F."/>
            <person name="Albersmeier A."/>
            <person name="Kalinowski J."/>
            <person name="Ruckert C."/>
        </authorList>
    </citation>
    <scope>NUCLEOTIDE SEQUENCE</scope>
    <source>
        <strain evidence="2">JCM 3090</strain>
    </source>
</reference>
<dbReference type="InterPro" id="IPR050678">
    <property type="entry name" value="DNA_Partitioning_ATPase"/>
</dbReference>
<evidence type="ECO:0000259" key="1">
    <source>
        <dbReference type="Pfam" id="PF01656"/>
    </source>
</evidence>
<sequence>MPGLAILNYKGGVGKSTLARELAASLARRQQRSLAVDMDPQANLSRRLGFQSSLADPLPTLAGAIKNDVTGGAADILTPCSWNDPLAQYIDLLPSSFDLENRISEAGTVGAVVRLRNIMTGLGGHHWRIYDCAPSLGHLTHMALVAAGAEEECGVLLVTEPEQDGLEGCIKAYEFMEGYAAVLGVPHLRVLGIVINRVRRTELHQENITKLVDRYGSLVWEPHVPLWTTLADAHNSAVPLHTMPGPKADELVTKFETITDRVIKEMAA</sequence>
<name>A0A8J3BBU5_9ACTN</name>
<evidence type="ECO:0000313" key="2">
    <source>
        <dbReference type="EMBL" id="GGK10753.1"/>
    </source>
</evidence>
<dbReference type="CDD" id="cd02042">
    <property type="entry name" value="ParAB_family"/>
    <property type="match status" value="1"/>
</dbReference>
<feature type="domain" description="CobQ/CobB/MinD/ParA nucleotide binding" evidence="1">
    <location>
        <begin position="4"/>
        <end position="236"/>
    </location>
</feature>
<dbReference type="EMBL" id="BMQB01000015">
    <property type="protein sequence ID" value="GGK10753.1"/>
    <property type="molecule type" value="Genomic_DNA"/>
</dbReference>
<organism evidence="2 3">
    <name type="scientific">Pilimelia anulata</name>
    <dbReference type="NCBI Taxonomy" id="53371"/>
    <lineage>
        <taxon>Bacteria</taxon>
        <taxon>Bacillati</taxon>
        <taxon>Actinomycetota</taxon>
        <taxon>Actinomycetes</taxon>
        <taxon>Micromonosporales</taxon>
        <taxon>Micromonosporaceae</taxon>
        <taxon>Pilimelia</taxon>
    </lineage>
</organism>
<reference evidence="2" key="2">
    <citation type="submission" date="2020-09" db="EMBL/GenBank/DDBJ databases">
        <authorList>
            <person name="Sun Q."/>
            <person name="Ohkuma M."/>
        </authorList>
    </citation>
    <scope>NUCLEOTIDE SEQUENCE</scope>
    <source>
        <strain evidence="2">JCM 3090</strain>
    </source>
</reference>
<dbReference type="RefSeq" id="WP_189172301.1">
    <property type="nucleotide sequence ID" value="NZ_BMQB01000015.1"/>
</dbReference>
<dbReference type="Gene3D" id="3.40.50.300">
    <property type="entry name" value="P-loop containing nucleotide triphosphate hydrolases"/>
    <property type="match status" value="1"/>
</dbReference>
<dbReference type="SUPFAM" id="SSF52540">
    <property type="entry name" value="P-loop containing nucleoside triphosphate hydrolases"/>
    <property type="match status" value="1"/>
</dbReference>
<evidence type="ECO:0000313" key="3">
    <source>
        <dbReference type="Proteomes" id="UP000649739"/>
    </source>
</evidence>
<comment type="caution">
    <text evidence="2">The sequence shown here is derived from an EMBL/GenBank/DDBJ whole genome shotgun (WGS) entry which is preliminary data.</text>
</comment>
<dbReference type="PANTHER" id="PTHR13696">
    <property type="entry name" value="P-LOOP CONTAINING NUCLEOSIDE TRIPHOSPHATE HYDROLASE"/>
    <property type="match status" value="1"/>
</dbReference>
<dbReference type="InterPro" id="IPR027417">
    <property type="entry name" value="P-loop_NTPase"/>
</dbReference>
<dbReference type="Pfam" id="PF01656">
    <property type="entry name" value="CbiA"/>
    <property type="match status" value="1"/>
</dbReference>
<dbReference type="InterPro" id="IPR002586">
    <property type="entry name" value="CobQ/CobB/MinD/ParA_Nub-bd_dom"/>
</dbReference>
<gene>
    <name evidence="2" type="ORF">GCM10010123_45900</name>
</gene>
<accession>A0A8J3BBU5</accession>
<dbReference type="PANTHER" id="PTHR13696:SF52">
    <property type="entry name" value="PARA FAMILY PROTEIN CT_582"/>
    <property type="match status" value="1"/>
</dbReference>
<keyword evidence="3" id="KW-1185">Reference proteome</keyword>
<proteinExistence type="predicted"/>
<dbReference type="AlphaFoldDB" id="A0A8J3BBU5"/>
<protein>
    <submittedName>
        <fullName evidence="2">Chromosome partitioning protein ParA</fullName>
    </submittedName>
</protein>